<comment type="caution">
    <text evidence="3">The sequence shown here is derived from an EMBL/GenBank/DDBJ whole genome shotgun (WGS) entry which is preliminary data.</text>
</comment>
<evidence type="ECO:0000313" key="3">
    <source>
        <dbReference type="EMBL" id="KOS04834.1"/>
    </source>
</evidence>
<dbReference type="PANTHER" id="PTHR39430">
    <property type="entry name" value="MEMBRANE-ASSOCIATED PROTEASE-RELATED"/>
    <property type="match status" value="1"/>
</dbReference>
<reference evidence="3 4" key="1">
    <citation type="submission" date="2015-08" db="EMBL/GenBank/DDBJ databases">
        <title>Whole genome sequence of Flavobacterium akiainvivens IK-1T, from decaying Wikstroemia oahuensis, an endemic Hawaiian shrub.</title>
        <authorList>
            <person name="Wan X."/>
            <person name="Hou S."/>
            <person name="Saito J."/>
            <person name="Donachie S."/>
        </authorList>
    </citation>
    <scope>NUCLEOTIDE SEQUENCE [LARGE SCALE GENOMIC DNA]</scope>
    <source>
        <strain evidence="3 4">IK-1</strain>
    </source>
</reference>
<dbReference type="GO" id="GO:0004175">
    <property type="term" value="F:endopeptidase activity"/>
    <property type="evidence" value="ECO:0007669"/>
    <property type="project" value="UniProtKB-ARBA"/>
</dbReference>
<dbReference type="OrthoDB" id="324900at2"/>
<keyword evidence="4" id="KW-1185">Reference proteome</keyword>
<dbReference type="PANTHER" id="PTHR39430:SF1">
    <property type="entry name" value="PROTEASE"/>
    <property type="match status" value="1"/>
</dbReference>
<feature type="transmembrane region" description="Helical" evidence="1">
    <location>
        <begin position="214"/>
        <end position="236"/>
    </location>
</feature>
<feature type="transmembrane region" description="Helical" evidence="1">
    <location>
        <begin position="120"/>
        <end position="142"/>
    </location>
</feature>
<feature type="domain" description="CAAX prenyl protease 2/Lysostaphin resistance protein A-like" evidence="2">
    <location>
        <begin position="122"/>
        <end position="218"/>
    </location>
</feature>
<feature type="transmembrane region" description="Helical" evidence="1">
    <location>
        <begin position="185"/>
        <end position="202"/>
    </location>
</feature>
<keyword evidence="1" id="KW-0812">Transmembrane</keyword>
<keyword evidence="1" id="KW-1133">Transmembrane helix</keyword>
<dbReference type="PATRIC" id="fig|1202724.3.peg.270"/>
<accession>A0A0M8MAW1</accession>
<name>A0A0M8MAW1_9FLAO</name>
<dbReference type="STRING" id="1202724.AM493_01325"/>
<feature type="transmembrane region" description="Helical" evidence="1">
    <location>
        <begin position="248"/>
        <end position="264"/>
    </location>
</feature>
<evidence type="ECO:0000313" key="4">
    <source>
        <dbReference type="Proteomes" id="UP000037755"/>
    </source>
</evidence>
<gene>
    <name evidence="3" type="ORF">AM493_01325</name>
</gene>
<keyword evidence="1" id="KW-0472">Membrane</keyword>
<dbReference type="GO" id="GO:0080120">
    <property type="term" value="P:CAAX-box protein maturation"/>
    <property type="evidence" value="ECO:0007669"/>
    <property type="project" value="UniProtKB-ARBA"/>
</dbReference>
<dbReference type="AlphaFoldDB" id="A0A0M8MAW1"/>
<proteinExistence type="predicted"/>
<sequence>MKNILNKLKKTGVAVAVTLGAMLLFIAVVGAGNVVQSLNYRDLGNGIMTLFPFIILVYVIVLNRRINKLSPGQYGFTAKNLLSNIVIGVCLPVIIITLSVLAAVFIIDIQVVFLPPANDFAHTMLVTLWTLFIVGVWEEFFFRGFVFNYFMESKFGFHASALLSSVLFSLMHWFSFDSAVTSSSWYIGIVLLGYLLTIMYVVTKSIWSVVVFHLCWNFCAALLEGDSNGIGLVAVANYTAYSKSIDDFMVVCLAVILGIVLILYRRQLGVVQDNKIQHA</sequence>
<dbReference type="Pfam" id="PF02517">
    <property type="entry name" value="Rce1-like"/>
    <property type="match status" value="1"/>
</dbReference>
<dbReference type="EMBL" id="LIYD01000005">
    <property type="protein sequence ID" value="KOS04834.1"/>
    <property type="molecule type" value="Genomic_DNA"/>
</dbReference>
<evidence type="ECO:0000259" key="2">
    <source>
        <dbReference type="Pfam" id="PF02517"/>
    </source>
</evidence>
<feature type="transmembrane region" description="Helical" evidence="1">
    <location>
        <begin position="154"/>
        <end position="173"/>
    </location>
</feature>
<feature type="transmembrane region" description="Helical" evidence="1">
    <location>
        <begin position="43"/>
        <end position="61"/>
    </location>
</feature>
<feature type="transmembrane region" description="Helical" evidence="1">
    <location>
        <begin position="81"/>
        <end position="114"/>
    </location>
</feature>
<protein>
    <recommendedName>
        <fullName evidence="2">CAAX prenyl protease 2/Lysostaphin resistance protein A-like domain-containing protein</fullName>
    </recommendedName>
</protein>
<dbReference type="RefSeq" id="WP_054405878.1">
    <property type="nucleotide sequence ID" value="NZ_FOYA01000004.1"/>
</dbReference>
<organism evidence="3 4">
    <name type="scientific">Flavobacterium akiainvivens</name>
    <dbReference type="NCBI Taxonomy" id="1202724"/>
    <lineage>
        <taxon>Bacteria</taxon>
        <taxon>Pseudomonadati</taxon>
        <taxon>Bacteroidota</taxon>
        <taxon>Flavobacteriia</taxon>
        <taxon>Flavobacteriales</taxon>
        <taxon>Flavobacteriaceae</taxon>
        <taxon>Flavobacterium</taxon>
    </lineage>
</organism>
<dbReference type="InterPro" id="IPR003675">
    <property type="entry name" value="Rce1/LyrA-like_dom"/>
</dbReference>
<evidence type="ECO:0000256" key="1">
    <source>
        <dbReference type="SAM" id="Phobius"/>
    </source>
</evidence>
<dbReference type="Proteomes" id="UP000037755">
    <property type="component" value="Unassembled WGS sequence"/>
</dbReference>
<feature type="transmembrane region" description="Helical" evidence="1">
    <location>
        <begin position="12"/>
        <end position="31"/>
    </location>
</feature>